<dbReference type="InParanoid" id="F1ZAN1"/>
<keyword evidence="3" id="KW-1185">Reference proteome</keyword>
<feature type="compositionally biased region" description="Low complexity" evidence="1">
    <location>
        <begin position="223"/>
        <end position="243"/>
    </location>
</feature>
<evidence type="ECO:0000313" key="2">
    <source>
        <dbReference type="EMBL" id="EGD58332.1"/>
    </source>
</evidence>
<reference evidence="2 3" key="1">
    <citation type="journal article" date="2012" name="J. Bacteriol.">
        <title>Draft Genome Sequence of Novosphingobium nitrogenifigens Y88T.</title>
        <authorList>
            <person name="Strabala T.J."/>
            <person name="Macdonald L."/>
            <person name="Liu V."/>
            <person name="Smit A.M."/>
        </authorList>
    </citation>
    <scope>NUCLEOTIDE SEQUENCE [LARGE SCALE GENOMIC DNA]</scope>
    <source>
        <strain evidence="2 3">DSM 19370</strain>
    </source>
</reference>
<dbReference type="EMBL" id="AEWJ01000043">
    <property type="protein sequence ID" value="EGD58332.1"/>
    <property type="molecule type" value="Genomic_DNA"/>
</dbReference>
<dbReference type="HOGENOM" id="CLU_1085180_0_0_5"/>
<dbReference type="Proteomes" id="UP000004728">
    <property type="component" value="Unassembled WGS sequence"/>
</dbReference>
<dbReference type="STRING" id="983920.Y88_0386"/>
<organism evidence="2 3">
    <name type="scientific">Novosphingobium nitrogenifigens DSM 19370</name>
    <dbReference type="NCBI Taxonomy" id="983920"/>
    <lineage>
        <taxon>Bacteria</taxon>
        <taxon>Pseudomonadati</taxon>
        <taxon>Pseudomonadota</taxon>
        <taxon>Alphaproteobacteria</taxon>
        <taxon>Sphingomonadales</taxon>
        <taxon>Sphingomonadaceae</taxon>
        <taxon>Novosphingobium</taxon>
    </lineage>
</organism>
<comment type="caution">
    <text evidence="2">The sequence shown here is derived from an EMBL/GenBank/DDBJ whole genome shotgun (WGS) entry which is preliminary data.</text>
</comment>
<name>F1ZAN1_9SPHN</name>
<gene>
    <name evidence="2" type="ORF">Y88_0386</name>
</gene>
<proteinExistence type="predicted"/>
<sequence>MRESGGFAQGMTGVGMMTGDAGISTKGGSRRLVGRIAIDAIKFASVLVGAGLLLRTGAAVQAVSAISGPPVHDAVPAMPSRRISMPIVERIAGPVPARLRMIASGAHVGENRAGRRHRAFGTETGGAAPVLPEGQASLASVPILAGTTGFGHEAPIASVPGLIVSGQAVPVPTAPATAGLAAASVAPMAGLHARAVTHTDVAEAMRQPASAWDYYEPLPNEVEPAAGRGAPPASSAPVAGAESQADIDTVLPKPAF</sequence>
<accession>F1ZAN1</accession>
<feature type="region of interest" description="Disordered" evidence="1">
    <location>
        <begin position="223"/>
        <end position="256"/>
    </location>
</feature>
<dbReference type="AlphaFoldDB" id="F1ZAN1"/>
<evidence type="ECO:0000313" key="3">
    <source>
        <dbReference type="Proteomes" id="UP000004728"/>
    </source>
</evidence>
<evidence type="ECO:0000256" key="1">
    <source>
        <dbReference type="SAM" id="MobiDB-lite"/>
    </source>
</evidence>
<protein>
    <submittedName>
        <fullName evidence="2">ABC-type multidrug transport system, ATPase and permease component</fullName>
    </submittedName>
</protein>